<dbReference type="EMBL" id="JANEYF010005793">
    <property type="protein sequence ID" value="KAJ8926750.1"/>
    <property type="molecule type" value="Genomic_DNA"/>
</dbReference>
<dbReference type="Proteomes" id="UP001162156">
    <property type="component" value="Unassembled WGS sequence"/>
</dbReference>
<evidence type="ECO:0000313" key="2">
    <source>
        <dbReference type="Proteomes" id="UP001162156"/>
    </source>
</evidence>
<gene>
    <name evidence="1" type="ORF">NQ314_020867</name>
</gene>
<reference evidence="1" key="1">
    <citation type="journal article" date="2023" name="Insect Mol. Biol.">
        <title>Genome sequencing provides insights into the evolution of gene families encoding plant cell wall-degrading enzymes in longhorned beetles.</title>
        <authorList>
            <person name="Shin N.R."/>
            <person name="Okamura Y."/>
            <person name="Kirsch R."/>
            <person name="Pauchet Y."/>
        </authorList>
    </citation>
    <scope>NUCLEOTIDE SEQUENCE</scope>
    <source>
        <strain evidence="1">RBIC_L_NR</strain>
    </source>
</reference>
<dbReference type="InterPro" id="IPR047007">
    <property type="entry name" value="XRN1_D1_sf"/>
</dbReference>
<comment type="caution">
    <text evidence="1">The sequence shown here is derived from an EMBL/GenBank/DDBJ whole genome shotgun (WGS) entry which is preliminary data.</text>
</comment>
<dbReference type="AlphaFoldDB" id="A0AAV8WKK3"/>
<protein>
    <submittedName>
        <fullName evidence="1">Uncharacterized protein</fullName>
    </submittedName>
</protein>
<sequence>MGVEFGETKVLVHVQVMIGRRYVFAPNGRITLEKQFTPNIANYPLQIVVFNISTFDTFHSVFRDVESVFPKGCACFTLTNPYYGSQGIVSMSVLLFLFKNA</sequence>
<organism evidence="1 2">
    <name type="scientific">Rhamnusium bicolor</name>
    <dbReference type="NCBI Taxonomy" id="1586634"/>
    <lineage>
        <taxon>Eukaryota</taxon>
        <taxon>Metazoa</taxon>
        <taxon>Ecdysozoa</taxon>
        <taxon>Arthropoda</taxon>
        <taxon>Hexapoda</taxon>
        <taxon>Insecta</taxon>
        <taxon>Pterygota</taxon>
        <taxon>Neoptera</taxon>
        <taxon>Endopterygota</taxon>
        <taxon>Coleoptera</taxon>
        <taxon>Polyphaga</taxon>
        <taxon>Cucujiformia</taxon>
        <taxon>Chrysomeloidea</taxon>
        <taxon>Cerambycidae</taxon>
        <taxon>Lepturinae</taxon>
        <taxon>Rhagiini</taxon>
        <taxon>Rhamnusium</taxon>
    </lineage>
</organism>
<name>A0AAV8WKK3_9CUCU</name>
<proteinExistence type="predicted"/>
<evidence type="ECO:0000313" key="1">
    <source>
        <dbReference type="EMBL" id="KAJ8926750.1"/>
    </source>
</evidence>
<dbReference type="Gene3D" id="2.170.260.40">
    <property type="match status" value="1"/>
</dbReference>
<keyword evidence="2" id="KW-1185">Reference proteome</keyword>
<accession>A0AAV8WKK3</accession>